<dbReference type="EMBL" id="JACHGH010000009">
    <property type="protein sequence ID" value="MBB6454398.1"/>
    <property type="molecule type" value="Genomic_DNA"/>
</dbReference>
<protein>
    <submittedName>
        <fullName evidence="1">Uncharacterized protein</fullName>
    </submittedName>
</protein>
<comment type="caution">
    <text evidence="1">The sequence shown here is derived from an EMBL/GenBank/DDBJ whole genome shotgun (WGS) entry which is preliminary data.</text>
</comment>
<dbReference type="Proteomes" id="UP000581688">
    <property type="component" value="Unassembled WGS sequence"/>
</dbReference>
<gene>
    <name evidence="1" type="ORF">HNQ94_002880</name>
</gene>
<organism evidence="1 2">
    <name type="scientific">Salirhabdus euzebyi</name>
    <dbReference type="NCBI Taxonomy" id="394506"/>
    <lineage>
        <taxon>Bacteria</taxon>
        <taxon>Bacillati</taxon>
        <taxon>Bacillota</taxon>
        <taxon>Bacilli</taxon>
        <taxon>Bacillales</taxon>
        <taxon>Bacillaceae</taxon>
        <taxon>Salirhabdus</taxon>
    </lineage>
</organism>
<evidence type="ECO:0000313" key="1">
    <source>
        <dbReference type="EMBL" id="MBB6454398.1"/>
    </source>
</evidence>
<reference evidence="1 2" key="1">
    <citation type="submission" date="2020-08" db="EMBL/GenBank/DDBJ databases">
        <title>Genomic Encyclopedia of Type Strains, Phase IV (KMG-IV): sequencing the most valuable type-strain genomes for metagenomic binning, comparative biology and taxonomic classification.</title>
        <authorList>
            <person name="Goeker M."/>
        </authorList>
    </citation>
    <scope>NUCLEOTIDE SEQUENCE [LARGE SCALE GENOMIC DNA]</scope>
    <source>
        <strain evidence="1 2">DSM 19612</strain>
    </source>
</reference>
<proteinExistence type="predicted"/>
<keyword evidence="2" id="KW-1185">Reference proteome</keyword>
<dbReference type="AlphaFoldDB" id="A0A841Q7M7"/>
<sequence>MGDDVIRLLSMLQGSGSDSSVRGGTLAKGRLKTDGLCRTMIWE</sequence>
<evidence type="ECO:0000313" key="2">
    <source>
        <dbReference type="Proteomes" id="UP000581688"/>
    </source>
</evidence>
<accession>A0A841Q7M7</accession>
<name>A0A841Q7M7_9BACI</name>
<dbReference type="RefSeq" id="WP_260400948.1">
    <property type="nucleotide sequence ID" value="NZ_CADDWK010000011.1"/>
</dbReference>